<evidence type="ECO:0000259" key="2">
    <source>
        <dbReference type="Pfam" id="PF13456"/>
    </source>
</evidence>
<accession>A0A484M9C5</accession>
<dbReference type="CDD" id="cd06222">
    <property type="entry name" value="RNase_H_like"/>
    <property type="match status" value="1"/>
</dbReference>
<sequence>MSIISWNCRGLGNLRTVQEVAELVFSKKPDFVFLMETKGARDKAEVLRVKIGFEGLFAVDSVGASGGLALLWRSNRSVNLISYSRFHVDVMGYPFTWERGRGTENWVEERLDRAVSTCEWRVLHPHACVINQPMRTSDHSALFLCLTKPCTPRRMKQFQFENAWLRDDGYKDVIKEAWNSSSTLSLQDRLGYCGKKLMAWGGDKMHKFGKQIKHLKAKVERFRGCRSATGLREFNRLDGELSKLLEQEDIYWRQRAKQHWLRSADANTKYFHQYASYRRKKNHIARLQDEYVWERSSFRVANRSATSSFSDWVQLVFQTATSSLVGAGGVIFSSSKEFQAAFTRRLWCPQDPLLAEAMAYRETLSWLKSLGVQVAVIFSDCFRVVEAINDSGVSDCASYFGSLIDDCKALMASFESVLVSHVRRNLNVVAHTLARRVETQTGD</sequence>
<keyword evidence="4" id="KW-1185">Reference proteome</keyword>
<dbReference type="SUPFAM" id="SSF53098">
    <property type="entry name" value="Ribonuclease H-like"/>
    <property type="match status" value="1"/>
</dbReference>
<dbReference type="InterPro" id="IPR036397">
    <property type="entry name" value="RNaseH_sf"/>
</dbReference>
<proteinExistence type="predicted"/>
<dbReference type="InterPro" id="IPR044730">
    <property type="entry name" value="RNase_H-like_dom_plant"/>
</dbReference>
<dbReference type="Gene3D" id="3.30.420.10">
    <property type="entry name" value="Ribonuclease H-like superfamily/Ribonuclease H"/>
    <property type="match status" value="1"/>
</dbReference>
<protein>
    <submittedName>
        <fullName evidence="3">Uncharacterized protein</fullName>
    </submittedName>
</protein>
<feature type="domain" description="RNase H type-1" evidence="2">
    <location>
        <begin position="322"/>
        <end position="436"/>
    </location>
</feature>
<feature type="domain" description="Endonuclease/exonuclease/phosphatase" evidence="1">
    <location>
        <begin position="4"/>
        <end position="76"/>
    </location>
</feature>
<dbReference type="Proteomes" id="UP000595140">
    <property type="component" value="Unassembled WGS sequence"/>
</dbReference>
<reference evidence="3 4" key="1">
    <citation type="submission" date="2018-04" db="EMBL/GenBank/DDBJ databases">
        <authorList>
            <person name="Vogel A."/>
        </authorList>
    </citation>
    <scope>NUCLEOTIDE SEQUENCE [LARGE SCALE GENOMIC DNA]</scope>
</reference>
<dbReference type="SUPFAM" id="SSF56219">
    <property type="entry name" value="DNase I-like"/>
    <property type="match status" value="1"/>
</dbReference>
<evidence type="ECO:0000259" key="1">
    <source>
        <dbReference type="Pfam" id="PF03372"/>
    </source>
</evidence>
<evidence type="ECO:0000313" key="3">
    <source>
        <dbReference type="EMBL" id="VFQ84628.1"/>
    </source>
</evidence>
<organism evidence="3 4">
    <name type="scientific">Cuscuta campestris</name>
    <dbReference type="NCBI Taxonomy" id="132261"/>
    <lineage>
        <taxon>Eukaryota</taxon>
        <taxon>Viridiplantae</taxon>
        <taxon>Streptophyta</taxon>
        <taxon>Embryophyta</taxon>
        <taxon>Tracheophyta</taxon>
        <taxon>Spermatophyta</taxon>
        <taxon>Magnoliopsida</taxon>
        <taxon>eudicotyledons</taxon>
        <taxon>Gunneridae</taxon>
        <taxon>Pentapetalae</taxon>
        <taxon>asterids</taxon>
        <taxon>lamiids</taxon>
        <taxon>Solanales</taxon>
        <taxon>Convolvulaceae</taxon>
        <taxon>Cuscuteae</taxon>
        <taxon>Cuscuta</taxon>
        <taxon>Cuscuta subgen. Grammica</taxon>
        <taxon>Cuscuta sect. Cleistogrammica</taxon>
    </lineage>
</organism>
<dbReference type="InterPro" id="IPR002156">
    <property type="entry name" value="RNaseH_domain"/>
</dbReference>
<name>A0A484M9C5_9ASTE</name>
<dbReference type="Pfam" id="PF03372">
    <property type="entry name" value="Exo_endo_phos"/>
    <property type="match status" value="1"/>
</dbReference>
<dbReference type="InterPro" id="IPR005135">
    <property type="entry name" value="Endo/exonuclease/phosphatase"/>
</dbReference>
<dbReference type="InterPro" id="IPR012337">
    <property type="entry name" value="RNaseH-like_sf"/>
</dbReference>
<dbReference type="Gene3D" id="3.60.10.10">
    <property type="entry name" value="Endonuclease/exonuclease/phosphatase"/>
    <property type="match status" value="1"/>
</dbReference>
<dbReference type="PANTHER" id="PTHR47723">
    <property type="entry name" value="OS05G0353850 PROTEIN"/>
    <property type="match status" value="1"/>
</dbReference>
<dbReference type="InterPro" id="IPR053151">
    <property type="entry name" value="RNase_H-like"/>
</dbReference>
<evidence type="ECO:0000313" key="4">
    <source>
        <dbReference type="Proteomes" id="UP000595140"/>
    </source>
</evidence>
<dbReference type="EMBL" id="OOIL02002808">
    <property type="protein sequence ID" value="VFQ84628.1"/>
    <property type="molecule type" value="Genomic_DNA"/>
</dbReference>
<dbReference type="AlphaFoldDB" id="A0A484M9C5"/>
<dbReference type="GO" id="GO:0004523">
    <property type="term" value="F:RNA-DNA hybrid ribonuclease activity"/>
    <property type="evidence" value="ECO:0007669"/>
    <property type="project" value="InterPro"/>
</dbReference>
<gene>
    <name evidence="3" type="ORF">CCAM_LOCUS26404</name>
</gene>
<dbReference type="InterPro" id="IPR036691">
    <property type="entry name" value="Endo/exonu/phosph_ase_sf"/>
</dbReference>
<dbReference type="PANTHER" id="PTHR47723:SF19">
    <property type="entry name" value="POLYNUCLEOTIDYL TRANSFERASE, RIBONUCLEASE H-LIKE SUPERFAMILY PROTEIN"/>
    <property type="match status" value="1"/>
</dbReference>
<dbReference type="GO" id="GO:0003676">
    <property type="term" value="F:nucleic acid binding"/>
    <property type="evidence" value="ECO:0007669"/>
    <property type="project" value="InterPro"/>
</dbReference>
<dbReference type="Pfam" id="PF13456">
    <property type="entry name" value="RVT_3"/>
    <property type="match status" value="1"/>
</dbReference>
<dbReference type="OrthoDB" id="1001388at2759"/>